<dbReference type="NCBIfam" id="TIGR00229">
    <property type="entry name" value="sensory_box"/>
    <property type="match status" value="2"/>
</dbReference>
<dbReference type="PRINTS" id="PR00344">
    <property type="entry name" value="BCTRLSENSOR"/>
</dbReference>
<dbReference type="EC" id="2.7.13.3" evidence="2"/>
<dbReference type="InterPro" id="IPR052162">
    <property type="entry name" value="Sensor_kinase/Photoreceptor"/>
</dbReference>
<dbReference type="RefSeq" id="WP_135579144.1">
    <property type="nucleotide sequence ID" value="NZ_RQGA01000011.1"/>
</dbReference>
<dbReference type="CDD" id="cd00130">
    <property type="entry name" value="PAS"/>
    <property type="match status" value="2"/>
</dbReference>
<dbReference type="OrthoDB" id="341718at2"/>
<dbReference type="Pfam" id="PF02518">
    <property type="entry name" value="HATPase_c"/>
    <property type="match status" value="1"/>
</dbReference>
<feature type="domain" description="PAC" evidence="9">
    <location>
        <begin position="236"/>
        <end position="289"/>
    </location>
</feature>
<dbReference type="Proteomes" id="UP000298125">
    <property type="component" value="Unassembled WGS sequence"/>
</dbReference>
<dbReference type="SUPFAM" id="SSF55874">
    <property type="entry name" value="ATPase domain of HSP90 chaperone/DNA topoisomerase II/histidine kinase"/>
    <property type="match status" value="1"/>
</dbReference>
<evidence type="ECO:0000259" key="8">
    <source>
        <dbReference type="PROSITE" id="PS50112"/>
    </source>
</evidence>
<accession>A0A4R9JGD5</accession>
<dbReference type="AlphaFoldDB" id="A0A4R9JGD5"/>
<dbReference type="InterPro" id="IPR003661">
    <property type="entry name" value="HisK_dim/P_dom"/>
</dbReference>
<dbReference type="PANTHER" id="PTHR43304">
    <property type="entry name" value="PHYTOCHROME-LIKE PROTEIN CPH1"/>
    <property type="match status" value="1"/>
</dbReference>
<evidence type="ECO:0000256" key="4">
    <source>
        <dbReference type="ARBA" id="ARBA00022679"/>
    </source>
</evidence>
<organism evidence="10 11">
    <name type="scientific">Leptospira perdikensis</name>
    <dbReference type="NCBI Taxonomy" id="2484948"/>
    <lineage>
        <taxon>Bacteria</taxon>
        <taxon>Pseudomonadati</taxon>
        <taxon>Spirochaetota</taxon>
        <taxon>Spirochaetia</taxon>
        <taxon>Leptospirales</taxon>
        <taxon>Leptospiraceae</taxon>
        <taxon>Leptospira</taxon>
    </lineage>
</organism>
<dbReference type="SUPFAM" id="SSF47384">
    <property type="entry name" value="Homodimeric domain of signal transducing histidine kinase"/>
    <property type="match status" value="1"/>
</dbReference>
<feature type="coiled-coil region" evidence="6">
    <location>
        <begin position="646"/>
        <end position="683"/>
    </location>
</feature>
<dbReference type="SMART" id="SM00091">
    <property type="entry name" value="PAS"/>
    <property type="match status" value="4"/>
</dbReference>
<dbReference type="PROSITE" id="PS50109">
    <property type="entry name" value="HIS_KIN"/>
    <property type="match status" value="1"/>
</dbReference>
<evidence type="ECO:0000256" key="5">
    <source>
        <dbReference type="ARBA" id="ARBA00022777"/>
    </source>
</evidence>
<dbReference type="Pfam" id="PF13188">
    <property type="entry name" value="PAS_8"/>
    <property type="match status" value="1"/>
</dbReference>
<dbReference type="InterPro" id="IPR001610">
    <property type="entry name" value="PAC"/>
</dbReference>
<protein>
    <recommendedName>
        <fullName evidence="2">histidine kinase</fullName>
        <ecNumber evidence="2">2.7.13.3</ecNumber>
    </recommendedName>
</protein>
<evidence type="ECO:0000256" key="1">
    <source>
        <dbReference type="ARBA" id="ARBA00000085"/>
    </source>
</evidence>
<comment type="caution">
    <text evidence="10">The sequence shown here is derived from an EMBL/GenBank/DDBJ whole genome shotgun (WGS) entry which is preliminary data.</text>
</comment>
<dbReference type="SMART" id="SM00387">
    <property type="entry name" value="HATPase_c"/>
    <property type="match status" value="1"/>
</dbReference>
<keyword evidence="5" id="KW-0418">Kinase</keyword>
<dbReference type="Pfam" id="PF08447">
    <property type="entry name" value="PAS_3"/>
    <property type="match status" value="2"/>
</dbReference>
<name>A0A4R9JGD5_9LEPT</name>
<dbReference type="SMART" id="SM00086">
    <property type="entry name" value="PAC"/>
    <property type="match status" value="3"/>
</dbReference>
<sequence>MKAEDTMSLEDAKKRIAELEKILQEKEENTYKTFFEQDEEAIVVFDIESRLFTDCNTKLTETLGFTKEEFTKLSVMDISPKHQPNGQLSESLAKHYISEGFKYGNIRFDWVHLNDKAEEVFCEVRLYNYTTANGGAFARAVIQKKDQVVQLQKKLEQKEKLLSKVTQTLPGIIYIQSMATDEFLYLNNTLETQLGYDFDSILTYDFLIKNILHPDDVPRIDEHAKRMLLEKNTDIYEIDFRVFHKNGNIHWLRVWETNFSFNAEGVPTEVLGIAQDITSIKNIEFNLKKQNELGEEIRRTSKSGVWEWTVATDTMFWTPDLYFLLGTDPKDLTPTKQKLIDFFTPESREILIFALKDAEFQKESFDLELEMMAKSRFWVRVQGKTLEDPNHQIKIIGSIENIDDSRKKRIALLENELRFHKVADQTGLIIYDYDVDSGKIVWDGAIKSVLGYEKDEFNLFDIDGWENLLHEEDRLHTVQALKESIATRTPYRAYYRIKKKDGSYTPIEERGAFLSKDFSGPGRLVGVLENVSARVEFLKTIETKEKRFRNFYNFASEAIVITEEDKIVDANFAFQKLFGYDSFHEITISSLIGDPLWMGLSFKDKSFSTEGHTKYGVSIPLQINKKALGDGRYLLSFIDLTSINEAESIKRALDDIQERNDRIVSQKLELERALEELRLTQSQLILNEKMASLGQLIAGIAHEVNNPLGAIKASSELILNKIKGQIPRQNEIIHFLNQKPTEVREIYFAWLLKSFNTKNHFHGSVSRKQKRILAAHLNELGCKYSEEIAEEVIDLGIQDSFPMIEHLSKEDDFIELFNYGIDYIQSAQYLNSTLESIQRVSKILYALKNFAHFDKLGVKVKADLISNIETVLTLYNNQIKTGITVVRHYPENLSPILCYPDDLIQVWTNLIFNAIQAMSYKGKLTISVKEKHSNSNRTPFLEVTIEDNGSGIPESIKDRIFEPFFTTKELGEGSGLGLDIVRRVILKHNGHIEVESVPGKTCFTVLLPIERENKDQTKV</sequence>
<comment type="catalytic activity">
    <reaction evidence="1">
        <text>ATP + protein L-histidine = ADP + protein N-phospho-L-histidine.</text>
        <dbReference type="EC" id="2.7.13.3"/>
    </reaction>
</comment>
<dbReference type="CDD" id="cd00082">
    <property type="entry name" value="HisKA"/>
    <property type="match status" value="1"/>
</dbReference>
<dbReference type="SUPFAM" id="SSF55785">
    <property type="entry name" value="PYP-like sensor domain (PAS domain)"/>
    <property type="match status" value="4"/>
</dbReference>
<feature type="domain" description="PAS" evidence="8">
    <location>
        <begin position="27"/>
        <end position="70"/>
    </location>
</feature>
<keyword evidence="4" id="KW-0808">Transferase</keyword>
<dbReference type="InterPro" id="IPR013655">
    <property type="entry name" value="PAS_fold_3"/>
</dbReference>
<feature type="domain" description="PAS" evidence="8">
    <location>
        <begin position="415"/>
        <end position="488"/>
    </location>
</feature>
<dbReference type="Gene3D" id="1.10.287.130">
    <property type="match status" value="1"/>
</dbReference>
<evidence type="ECO:0000256" key="3">
    <source>
        <dbReference type="ARBA" id="ARBA00022553"/>
    </source>
</evidence>
<dbReference type="PROSITE" id="PS50112">
    <property type="entry name" value="PAS"/>
    <property type="match status" value="3"/>
</dbReference>
<dbReference type="InterPro" id="IPR005467">
    <property type="entry name" value="His_kinase_dom"/>
</dbReference>
<keyword evidence="3" id="KW-0597">Phosphoprotein</keyword>
<feature type="domain" description="PAS" evidence="8">
    <location>
        <begin position="158"/>
        <end position="231"/>
    </location>
</feature>
<dbReference type="Gene3D" id="3.30.450.20">
    <property type="entry name" value="PAS domain"/>
    <property type="match status" value="5"/>
</dbReference>
<dbReference type="InterPro" id="IPR000700">
    <property type="entry name" value="PAS-assoc_C"/>
</dbReference>
<reference evidence="10" key="1">
    <citation type="journal article" date="2019" name="PLoS Negl. Trop. Dis.">
        <title>Revisiting the worldwide diversity of Leptospira species in the environment.</title>
        <authorList>
            <person name="Vincent A.T."/>
            <person name="Schiettekatte O."/>
            <person name="Bourhy P."/>
            <person name="Veyrier F.J."/>
            <person name="Picardeau M."/>
        </authorList>
    </citation>
    <scope>NUCLEOTIDE SEQUENCE [LARGE SCALE GENOMIC DNA]</scope>
    <source>
        <strain evidence="10">201702692</strain>
    </source>
</reference>
<dbReference type="Gene3D" id="3.30.565.10">
    <property type="entry name" value="Histidine kinase-like ATPase, C-terminal domain"/>
    <property type="match status" value="1"/>
</dbReference>
<dbReference type="PANTHER" id="PTHR43304:SF1">
    <property type="entry name" value="PAC DOMAIN-CONTAINING PROTEIN"/>
    <property type="match status" value="1"/>
</dbReference>
<dbReference type="GO" id="GO:0000155">
    <property type="term" value="F:phosphorelay sensor kinase activity"/>
    <property type="evidence" value="ECO:0007669"/>
    <property type="project" value="InterPro"/>
</dbReference>
<dbReference type="PROSITE" id="PS50113">
    <property type="entry name" value="PAC"/>
    <property type="match status" value="1"/>
</dbReference>
<evidence type="ECO:0000313" key="11">
    <source>
        <dbReference type="Proteomes" id="UP000298125"/>
    </source>
</evidence>
<evidence type="ECO:0000256" key="2">
    <source>
        <dbReference type="ARBA" id="ARBA00012438"/>
    </source>
</evidence>
<dbReference type="EMBL" id="RQGA01000011">
    <property type="protein sequence ID" value="TGL39806.1"/>
    <property type="molecule type" value="Genomic_DNA"/>
</dbReference>
<proteinExistence type="predicted"/>
<dbReference type="InterPro" id="IPR003594">
    <property type="entry name" value="HATPase_dom"/>
</dbReference>
<dbReference type="InterPro" id="IPR035965">
    <property type="entry name" value="PAS-like_dom_sf"/>
</dbReference>
<dbReference type="Pfam" id="PF13426">
    <property type="entry name" value="PAS_9"/>
    <property type="match status" value="1"/>
</dbReference>
<keyword evidence="11" id="KW-1185">Reference proteome</keyword>
<feature type="coiled-coil region" evidence="6">
    <location>
        <begin position="2"/>
        <end position="29"/>
    </location>
</feature>
<evidence type="ECO:0000259" key="7">
    <source>
        <dbReference type="PROSITE" id="PS50109"/>
    </source>
</evidence>
<evidence type="ECO:0000259" key="9">
    <source>
        <dbReference type="PROSITE" id="PS50113"/>
    </source>
</evidence>
<feature type="domain" description="Histidine kinase" evidence="7">
    <location>
        <begin position="825"/>
        <end position="1011"/>
    </location>
</feature>
<keyword evidence="6" id="KW-0175">Coiled coil</keyword>
<dbReference type="InterPro" id="IPR000014">
    <property type="entry name" value="PAS"/>
</dbReference>
<gene>
    <name evidence="10" type="ORF">EHQ49_10515</name>
</gene>
<dbReference type="InterPro" id="IPR004358">
    <property type="entry name" value="Sig_transdc_His_kin-like_C"/>
</dbReference>
<feature type="coiled-coil region" evidence="6">
    <location>
        <begin position="141"/>
        <end position="168"/>
    </location>
</feature>
<dbReference type="InterPro" id="IPR036890">
    <property type="entry name" value="HATPase_C_sf"/>
</dbReference>
<dbReference type="InterPro" id="IPR036097">
    <property type="entry name" value="HisK_dim/P_sf"/>
</dbReference>
<evidence type="ECO:0000256" key="6">
    <source>
        <dbReference type="SAM" id="Coils"/>
    </source>
</evidence>
<evidence type="ECO:0000313" key="10">
    <source>
        <dbReference type="EMBL" id="TGL39806.1"/>
    </source>
</evidence>